<comment type="caution">
    <text evidence="1">The sequence shown here is derived from an EMBL/GenBank/DDBJ whole genome shotgun (WGS) entry which is preliminary data.</text>
</comment>
<keyword evidence="2" id="KW-1185">Reference proteome</keyword>
<name>A0ABV6A9B9_9PSEU</name>
<organism evidence="1 2">
    <name type="scientific">Allokutzneria oryzae</name>
    <dbReference type="NCBI Taxonomy" id="1378989"/>
    <lineage>
        <taxon>Bacteria</taxon>
        <taxon>Bacillati</taxon>
        <taxon>Actinomycetota</taxon>
        <taxon>Actinomycetes</taxon>
        <taxon>Pseudonocardiales</taxon>
        <taxon>Pseudonocardiaceae</taxon>
        <taxon>Allokutzneria</taxon>
    </lineage>
</organism>
<dbReference type="RefSeq" id="WP_377860327.1">
    <property type="nucleotide sequence ID" value="NZ_JBHLZU010000027.1"/>
</dbReference>
<protein>
    <submittedName>
        <fullName evidence="1">Uncharacterized protein</fullName>
    </submittedName>
</protein>
<reference evidence="1 2" key="1">
    <citation type="submission" date="2024-09" db="EMBL/GenBank/DDBJ databases">
        <authorList>
            <person name="Sun Q."/>
            <person name="Mori K."/>
        </authorList>
    </citation>
    <scope>NUCLEOTIDE SEQUENCE [LARGE SCALE GENOMIC DNA]</scope>
    <source>
        <strain evidence="1 2">TBRC 7907</strain>
    </source>
</reference>
<proteinExistence type="predicted"/>
<dbReference type="Proteomes" id="UP001589693">
    <property type="component" value="Unassembled WGS sequence"/>
</dbReference>
<sequence>MTEKTPTLITLYAYASGEPKRAAEFRWSEDKGVTVTVVDPEWGVVGKQFYDEGVLWRERARRVLPSEGPAFMHALLSRTSMSYYGLVDESDGPAA</sequence>
<evidence type="ECO:0000313" key="2">
    <source>
        <dbReference type="Proteomes" id="UP001589693"/>
    </source>
</evidence>
<gene>
    <name evidence="1" type="ORF">ACFFQA_31750</name>
</gene>
<accession>A0ABV6A9B9</accession>
<dbReference type="EMBL" id="JBHLZU010000027">
    <property type="protein sequence ID" value="MFB9908534.1"/>
    <property type="molecule type" value="Genomic_DNA"/>
</dbReference>
<evidence type="ECO:0000313" key="1">
    <source>
        <dbReference type="EMBL" id="MFB9908534.1"/>
    </source>
</evidence>